<proteinExistence type="inferred from homology"/>
<dbReference type="GO" id="GO:0005829">
    <property type="term" value="C:cytosol"/>
    <property type="evidence" value="ECO:0007669"/>
    <property type="project" value="TreeGrafter"/>
</dbReference>
<dbReference type="Pfam" id="PF25150">
    <property type="entry name" value="TPR_Trm732"/>
    <property type="match status" value="1"/>
</dbReference>
<evidence type="ECO:0000256" key="1">
    <source>
        <dbReference type="ARBA" id="ARBA00010409"/>
    </source>
</evidence>
<protein>
    <recommendedName>
        <fullName evidence="9">DUF2428 domain-containing protein</fullName>
    </recommendedName>
</protein>
<comment type="similarity">
    <text evidence="1">Belongs to the THADA family.</text>
</comment>
<sequence>MEALESLGASVSEFTAASHTIPENILLLLRDKLIKLNVKDPSIDPVKTHRYLEIWVEPLLATGISSAIGDSQRVHCVDVLSIVFNRLGGMLKCWSSEIQPDPARRCIGQNYISLFREYFDQASPPLLKSLKDCLTTFVALGTETWEPSDRQKLATAVAQEVLDGTKTQNFKKGDLYLVEFLIKKRWLASRAFFMADLDGGSHHAINLESIFAMMDNRTLAPSAGRFLSSLLRRLAEESRTSGDNEASVALWLDYFKKDLANALLSDNEHVALNTELYVVPGTFHDEKQGFTLFVRYLLSLHADHWDAQSAMAIVGCLRTGKECGWLTEAQIDQYVDALGGYNTLISHQYGFLRSQTFRLMILSSSTSLPLSSTYIGILTNHLDDLFAESDPQIRNEIYSALRNMFERVMASSYTLNKRLKSMETRSQTLDLGESTGIEDVRKQLNEQKSFMSWFLNELLPAQLQPNSSYQSVILALRVYSFWLPQIERDTARAQSTVNLAADVKVSRKKQVDKENINLPFDPEINYSSLLRLVIERLMDPYDDIRSLAAGLIKALRQSREVPWPQIVQQAQRVIEESGRPGLEDGFSRVMEVLHDLSSKDPAIAQEVWLSCDLSPKHEPDYSIIELIFTLLDRQSQMRSDNQNKFRSRLDNSLLGALSLIYKRKDAVLLFEGCPGSQNVLKRILALSQDIWKREREVLCNESPEGRGAVSGTMGEEDSDDDEEDQLNNQGFLSYSWRIVSEASSLLGAVAKYVPKAFATVSEAESFLQKCGAIIISEIETKRKHLACLEYAFKSFRDTVHASKNASEGLGPDFNHLELPQVHALNCMRFLFMDSHLSEAIDPYAATSLRMAFSCFSSKIWAVRNCGIMLYTAIINRVLPAEGSRQTMKSDKFFQKYRALENVFRLTLAGGLDNLDDQHRAESVYPALDIISRLTFPEDPETEEPDSPVAFKRLVNRYLGCKIWKMREAAAKSILAFTPGRARAFEYFQQFILQILLDADRDNNLIHGSLCAAREIYEQKLVDAEEFKQQVISTVLDAADLYLVSNNRVSPINQALFIQISRAVLAEDNRLLRAKIVPFCYKVLDEAYNKPPCDFVESLLRKEIAKTMAAACPDAACAFISPEDQDYGIALSEALVISKVKVNIHKSARSLQVTALRVLPDDGATIPDPSNAPHIPEDIASEQDDGYTPFEIIYGVMISHEWEQYRLAAADLLLLSSHPEALDPDTLFELASLNWIEPLRESAIVLAGRNLHPLWLEDIITARFNAIVEAWIRLLFQNVQDEMPYSSRTAVLKSIEASSNMLKFNKNAQEQPIPTREMLPVWILLHKLLNDDEADIRILAANLTAKLISDSQSITPLQAERRLFQYLAAVNAAEDVEIRQILLNDLLCVPLDNPKMIKEQLITANTPNTLLFKIEKQNLYRDELRCMRYYLGLLTAANATTPHGKETATGYLPLLSTYTITGIETLSEIAQEYQVIPEDDGGVSIDSGKLRAADGIMGWTTATEDIFVLGMRIANAFRLLIAWYPEEKETHMAKEMVKRLVEYGVREDVGMNKAWLDAFTL</sequence>
<dbReference type="GO" id="GO:0030488">
    <property type="term" value="P:tRNA methylation"/>
    <property type="evidence" value="ECO:0007669"/>
    <property type="project" value="TreeGrafter"/>
</dbReference>
<feature type="domain" description="tRNA (32-2'-O)-methyltransferase regulator THADA-like TPR repeats region" evidence="5">
    <location>
        <begin position="251"/>
        <end position="545"/>
    </location>
</feature>
<dbReference type="SUPFAM" id="SSF48371">
    <property type="entry name" value="ARM repeat"/>
    <property type="match status" value="1"/>
</dbReference>
<evidence type="ECO:0000256" key="3">
    <source>
        <dbReference type="SAM" id="MobiDB-lite"/>
    </source>
</evidence>
<reference evidence="7" key="1">
    <citation type="submission" date="2023-01" db="EMBL/GenBank/DDBJ databases">
        <title>The chitinases involved in constricting ring structure development in the nematode-trapping fungus Drechslerella dactyloides.</title>
        <authorList>
            <person name="Wang R."/>
            <person name="Zhang L."/>
            <person name="Tang P."/>
            <person name="Li S."/>
            <person name="Liang L."/>
        </authorList>
    </citation>
    <scope>NUCLEOTIDE SEQUENCE</scope>
    <source>
        <strain evidence="7">YMF1.00031</strain>
    </source>
</reference>
<evidence type="ECO:0008006" key="9">
    <source>
        <dbReference type="Google" id="ProtNLM"/>
    </source>
</evidence>
<accession>A0AAD6IYZ5</accession>
<evidence type="ECO:0000259" key="5">
    <source>
        <dbReference type="Pfam" id="PF25150"/>
    </source>
</evidence>
<feature type="compositionally biased region" description="Acidic residues" evidence="3">
    <location>
        <begin position="714"/>
        <end position="724"/>
    </location>
</feature>
<dbReference type="PANTHER" id="PTHR14387">
    <property type="entry name" value="THADA/DEATH RECEPTOR INTERACTING PROTEIN"/>
    <property type="match status" value="1"/>
</dbReference>
<dbReference type="EMBL" id="JAQGDS010000004">
    <property type="protein sequence ID" value="KAJ6261358.1"/>
    <property type="molecule type" value="Genomic_DNA"/>
</dbReference>
<dbReference type="InterPro" id="IPR019442">
    <property type="entry name" value="THADA/TRM732_DUF2428"/>
</dbReference>
<dbReference type="Pfam" id="PF25151">
    <property type="entry name" value="TPR_Trm732_C"/>
    <property type="match status" value="1"/>
</dbReference>
<evidence type="ECO:0000259" key="4">
    <source>
        <dbReference type="Pfam" id="PF10350"/>
    </source>
</evidence>
<dbReference type="Pfam" id="PF10350">
    <property type="entry name" value="DUF2428"/>
    <property type="match status" value="1"/>
</dbReference>
<evidence type="ECO:0000256" key="2">
    <source>
        <dbReference type="ARBA" id="ARBA00022694"/>
    </source>
</evidence>
<keyword evidence="8" id="KW-1185">Reference proteome</keyword>
<dbReference type="InterPro" id="IPR016024">
    <property type="entry name" value="ARM-type_fold"/>
</dbReference>
<comment type="caution">
    <text evidence="7">The sequence shown here is derived from an EMBL/GenBank/DDBJ whole genome shotgun (WGS) entry which is preliminary data.</text>
</comment>
<gene>
    <name evidence="7" type="ORF">Dda_4028</name>
</gene>
<evidence type="ECO:0000313" key="7">
    <source>
        <dbReference type="EMBL" id="KAJ6261358.1"/>
    </source>
</evidence>
<dbReference type="InterPro" id="IPR056843">
    <property type="entry name" value="THADA-like_TPR"/>
</dbReference>
<dbReference type="Proteomes" id="UP001221413">
    <property type="component" value="Unassembled WGS sequence"/>
</dbReference>
<keyword evidence="2" id="KW-0819">tRNA processing</keyword>
<evidence type="ECO:0000313" key="8">
    <source>
        <dbReference type="Proteomes" id="UP001221413"/>
    </source>
</evidence>
<feature type="domain" description="tRNA (32-2'-O)-methyltransferase regulator THADA-like C-terminal TPR repeats region" evidence="6">
    <location>
        <begin position="863"/>
        <end position="1014"/>
    </location>
</feature>
<feature type="domain" description="DUF2428" evidence="4">
    <location>
        <begin position="772"/>
        <end position="861"/>
    </location>
</feature>
<name>A0AAD6IYZ5_DREDA</name>
<feature type="region of interest" description="Disordered" evidence="3">
    <location>
        <begin position="701"/>
        <end position="724"/>
    </location>
</feature>
<dbReference type="Pfam" id="PF26523">
    <property type="entry name" value="Trm732_C"/>
    <property type="match status" value="1"/>
</dbReference>
<organism evidence="7 8">
    <name type="scientific">Drechslerella dactyloides</name>
    <name type="common">Nematode-trapping fungus</name>
    <name type="synonym">Arthrobotrys dactyloides</name>
    <dbReference type="NCBI Taxonomy" id="74499"/>
    <lineage>
        <taxon>Eukaryota</taxon>
        <taxon>Fungi</taxon>
        <taxon>Dikarya</taxon>
        <taxon>Ascomycota</taxon>
        <taxon>Pezizomycotina</taxon>
        <taxon>Orbiliomycetes</taxon>
        <taxon>Orbiliales</taxon>
        <taxon>Orbiliaceae</taxon>
        <taxon>Drechslerella</taxon>
    </lineage>
</organism>
<evidence type="ECO:0000259" key="6">
    <source>
        <dbReference type="Pfam" id="PF25151"/>
    </source>
</evidence>
<dbReference type="InterPro" id="IPR051954">
    <property type="entry name" value="tRNA_methyltransferase_THADA"/>
</dbReference>
<dbReference type="InterPro" id="IPR056842">
    <property type="entry name" value="THADA-like_TPR_C"/>
</dbReference>
<dbReference type="PANTHER" id="PTHR14387:SF0">
    <property type="entry name" value="DUF2428 DOMAIN-CONTAINING PROTEIN"/>
    <property type="match status" value="1"/>
</dbReference>